<sequence length="184" mass="18433">MGALRRIHKAVSRLRYAAGAAALAAAAVMTLTGCQPAAGLDAVTVAVTTQRQAGYALDREGVRVAWLNCTGTTEGGGKDSAGNTQPVTAIGVDCEGRTDSGKKIIVFGRVTGITGQACVHGLLTAKVDGRTVFSVSVLGDCSKTAGGPPPVPSHHPGQSGGPAPSASCTDKPPPGDQGHHQQGK</sequence>
<evidence type="ECO:0000256" key="2">
    <source>
        <dbReference type="SAM" id="SignalP"/>
    </source>
</evidence>
<organism evidence="3 4">
    <name type="scientific">Streptomyces cinnamoneus</name>
    <name type="common">Streptoverticillium cinnamoneum</name>
    <dbReference type="NCBI Taxonomy" id="53446"/>
    <lineage>
        <taxon>Bacteria</taxon>
        <taxon>Bacillati</taxon>
        <taxon>Actinomycetota</taxon>
        <taxon>Actinomycetes</taxon>
        <taxon>Kitasatosporales</taxon>
        <taxon>Streptomycetaceae</taxon>
        <taxon>Streptomyces</taxon>
        <taxon>Streptomyces cinnamoneus group</taxon>
    </lineage>
</organism>
<name>A0A918TLU0_STRCJ</name>
<feature type="compositionally biased region" description="Low complexity" evidence="1">
    <location>
        <begin position="154"/>
        <end position="167"/>
    </location>
</feature>
<comment type="caution">
    <text evidence="3">The sequence shown here is derived from an EMBL/GenBank/DDBJ whole genome shotgun (WGS) entry which is preliminary data.</text>
</comment>
<reference evidence="3" key="1">
    <citation type="journal article" date="2014" name="Int. J. Syst. Evol. Microbiol.">
        <title>Complete genome sequence of Corynebacterium casei LMG S-19264T (=DSM 44701T), isolated from a smear-ripened cheese.</title>
        <authorList>
            <consortium name="US DOE Joint Genome Institute (JGI-PGF)"/>
            <person name="Walter F."/>
            <person name="Albersmeier A."/>
            <person name="Kalinowski J."/>
            <person name="Ruckert C."/>
        </authorList>
    </citation>
    <scope>NUCLEOTIDE SEQUENCE</scope>
    <source>
        <strain evidence="3">JCM 4633</strain>
    </source>
</reference>
<feature type="signal peptide" evidence="2">
    <location>
        <begin position="1"/>
        <end position="37"/>
    </location>
</feature>
<evidence type="ECO:0000256" key="1">
    <source>
        <dbReference type="SAM" id="MobiDB-lite"/>
    </source>
</evidence>
<dbReference type="AlphaFoldDB" id="A0A918TLU0"/>
<dbReference type="Proteomes" id="UP000646244">
    <property type="component" value="Unassembled WGS sequence"/>
</dbReference>
<feature type="chain" id="PRO_5037755019" evidence="2">
    <location>
        <begin position="38"/>
        <end position="184"/>
    </location>
</feature>
<protein>
    <submittedName>
        <fullName evidence="3">Lipoprotein</fullName>
    </submittedName>
</protein>
<proteinExistence type="predicted"/>
<keyword evidence="2" id="KW-0732">Signal</keyword>
<accession>A0A918TLU0</accession>
<gene>
    <name evidence="3" type="ORF">GCM10010507_29370</name>
</gene>
<evidence type="ECO:0000313" key="4">
    <source>
        <dbReference type="Proteomes" id="UP000646244"/>
    </source>
</evidence>
<feature type="region of interest" description="Disordered" evidence="1">
    <location>
        <begin position="144"/>
        <end position="184"/>
    </location>
</feature>
<dbReference type="PROSITE" id="PS51257">
    <property type="entry name" value="PROKAR_LIPOPROTEIN"/>
    <property type="match status" value="1"/>
</dbReference>
<keyword evidence="3" id="KW-0449">Lipoprotein</keyword>
<dbReference type="RefSeq" id="WP_190110209.1">
    <property type="nucleotide sequence ID" value="NZ_BMVB01000008.1"/>
</dbReference>
<reference evidence="3" key="2">
    <citation type="submission" date="2020-09" db="EMBL/GenBank/DDBJ databases">
        <authorList>
            <person name="Sun Q."/>
            <person name="Ohkuma M."/>
        </authorList>
    </citation>
    <scope>NUCLEOTIDE SEQUENCE</scope>
    <source>
        <strain evidence="3">JCM 4633</strain>
    </source>
</reference>
<dbReference type="EMBL" id="BMVB01000008">
    <property type="protein sequence ID" value="GHC51542.1"/>
    <property type="molecule type" value="Genomic_DNA"/>
</dbReference>
<evidence type="ECO:0000313" key="3">
    <source>
        <dbReference type="EMBL" id="GHC51542.1"/>
    </source>
</evidence>